<evidence type="ECO:0000313" key="4">
    <source>
        <dbReference type="Proteomes" id="UP000823915"/>
    </source>
</evidence>
<dbReference type="EMBL" id="DXDU01000145">
    <property type="protein sequence ID" value="HIY27293.1"/>
    <property type="molecule type" value="Genomic_DNA"/>
</dbReference>
<dbReference type="PANTHER" id="PTHR34039">
    <property type="entry name" value="UPF0102 PROTEIN YRAN"/>
    <property type="match status" value="1"/>
</dbReference>
<name>A0A9D2C0J4_9FIRM</name>
<reference evidence="3" key="2">
    <citation type="submission" date="2021-04" db="EMBL/GenBank/DDBJ databases">
        <authorList>
            <person name="Gilroy R."/>
        </authorList>
    </citation>
    <scope>NUCLEOTIDE SEQUENCE</scope>
    <source>
        <strain evidence="3">1282</strain>
    </source>
</reference>
<evidence type="ECO:0000256" key="1">
    <source>
        <dbReference type="ARBA" id="ARBA00006738"/>
    </source>
</evidence>
<protein>
    <recommendedName>
        <fullName evidence="2">UPF0102 protein H9838_09000</fullName>
    </recommendedName>
</protein>
<dbReference type="Gene3D" id="3.40.1350.10">
    <property type="match status" value="1"/>
</dbReference>
<gene>
    <name evidence="3" type="ORF">H9838_09000</name>
</gene>
<dbReference type="Proteomes" id="UP000823915">
    <property type="component" value="Unassembled WGS sequence"/>
</dbReference>
<dbReference type="SUPFAM" id="SSF52980">
    <property type="entry name" value="Restriction endonuclease-like"/>
    <property type="match status" value="1"/>
</dbReference>
<evidence type="ECO:0000256" key="2">
    <source>
        <dbReference type="HAMAP-Rule" id="MF_00048"/>
    </source>
</evidence>
<comment type="similarity">
    <text evidence="1 2">Belongs to the UPF0102 family.</text>
</comment>
<evidence type="ECO:0000313" key="3">
    <source>
        <dbReference type="EMBL" id="HIY27293.1"/>
    </source>
</evidence>
<dbReference type="Pfam" id="PF02021">
    <property type="entry name" value="UPF0102"/>
    <property type="match status" value="1"/>
</dbReference>
<organism evidence="3 4">
    <name type="scientific">Candidatus Acutalibacter pullistercoris</name>
    <dbReference type="NCBI Taxonomy" id="2838418"/>
    <lineage>
        <taxon>Bacteria</taxon>
        <taxon>Bacillati</taxon>
        <taxon>Bacillota</taxon>
        <taxon>Clostridia</taxon>
        <taxon>Eubacteriales</taxon>
        <taxon>Acutalibacteraceae</taxon>
        <taxon>Acutalibacter</taxon>
    </lineage>
</organism>
<dbReference type="NCBIfam" id="NF009154">
    <property type="entry name" value="PRK12497.3-3"/>
    <property type="match status" value="1"/>
</dbReference>
<sequence>MRQSAIGKMGEDYTAQVLEGRGFTILHRNYHSRYGEIDLIGEDGKYLVFVEVKARKPQAMSSPLESVTPQKQRRLILTAQTYLAEHPTGKQPRFDVAGVEIREGRVVRFEYLENAFFG</sequence>
<dbReference type="GO" id="GO:0003676">
    <property type="term" value="F:nucleic acid binding"/>
    <property type="evidence" value="ECO:0007669"/>
    <property type="project" value="InterPro"/>
</dbReference>
<accession>A0A9D2C0J4</accession>
<dbReference type="InterPro" id="IPR011856">
    <property type="entry name" value="tRNA_endonuc-like_dom_sf"/>
</dbReference>
<dbReference type="NCBIfam" id="TIGR00252">
    <property type="entry name" value="YraN family protein"/>
    <property type="match status" value="1"/>
</dbReference>
<reference evidence="3" key="1">
    <citation type="journal article" date="2021" name="PeerJ">
        <title>Extensive microbial diversity within the chicken gut microbiome revealed by metagenomics and culture.</title>
        <authorList>
            <person name="Gilroy R."/>
            <person name="Ravi A."/>
            <person name="Getino M."/>
            <person name="Pursley I."/>
            <person name="Horton D.L."/>
            <person name="Alikhan N.F."/>
            <person name="Baker D."/>
            <person name="Gharbi K."/>
            <person name="Hall N."/>
            <person name="Watson M."/>
            <person name="Adriaenssens E.M."/>
            <person name="Foster-Nyarko E."/>
            <person name="Jarju S."/>
            <person name="Secka A."/>
            <person name="Antonio M."/>
            <person name="Oren A."/>
            <person name="Chaudhuri R.R."/>
            <person name="La Ragione R."/>
            <person name="Hildebrand F."/>
            <person name="Pallen M.J."/>
        </authorList>
    </citation>
    <scope>NUCLEOTIDE SEQUENCE</scope>
    <source>
        <strain evidence="3">1282</strain>
    </source>
</reference>
<dbReference type="InterPro" id="IPR003509">
    <property type="entry name" value="UPF0102_YraN-like"/>
</dbReference>
<dbReference type="PANTHER" id="PTHR34039:SF1">
    <property type="entry name" value="UPF0102 PROTEIN YRAN"/>
    <property type="match status" value="1"/>
</dbReference>
<dbReference type="NCBIfam" id="NF009150">
    <property type="entry name" value="PRK12497.1-3"/>
    <property type="match status" value="1"/>
</dbReference>
<comment type="caution">
    <text evidence="3">The sequence shown here is derived from an EMBL/GenBank/DDBJ whole genome shotgun (WGS) entry which is preliminary data.</text>
</comment>
<dbReference type="InterPro" id="IPR011335">
    <property type="entry name" value="Restrct_endonuc-II-like"/>
</dbReference>
<dbReference type="AlphaFoldDB" id="A0A9D2C0J4"/>
<dbReference type="HAMAP" id="MF_00048">
    <property type="entry name" value="UPF0102"/>
    <property type="match status" value="1"/>
</dbReference>
<proteinExistence type="inferred from homology"/>
<dbReference type="CDD" id="cd20736">
    <property type="entry name" value="PoNe_Nuclease"/>
    <property type="match status" value="1"/>
</dbReference>